<comment type="subcellular location">
    <subcellularLocation>
        <location evidence="1">Cell membrane</location>
        <topology evidence="1">Multi-pass membrane protein</topology>
    </subcellularLocation>
</comment>
<evidence type="ECO:0000256" key="6">
    <source>
        <dbReference type="SAM" id="Phobius"/>
    </source>
</evidence>
<evidence type="ECO:0000256" key="2">
    <source>
        <dbReference type="ARBA" id="ARBA00022475"/>
    </source>
</evidence>
<keyword evidence="5 6" id="KW-0472">Membrane</keyword>
<evidence type="ECO:0000256" key="1">
    <source>
        <dbReference type="ARBA" id="ARBA00004651"/>
    </source>
</evidence>
<dbReference type="Proteomes" id="UP000255066">
    <property type="component" value="Unassembled WGS sequence"/>
</dbReference>
<keyword evidence="2" id="KW-1003">Cell membrane</keyword>
<dbReference type="GO" id="GO:0015171">
    <property type="term" value="F:amino acid transmembrane transporter activity"/>
    <property type="evidence" value="ECO:0007669"/>
    <property type="project" value="TreeGrafter"/>
</dbReference>
<dbReference type="PIRSF" id="PIRSF006324">
    <property type="entry name" value="LeuE"/>
    <property type="match status" value="1"/>
</dbReference>
<dbReference type="RefSeq" id="WP_058524138.1">
    <property type="nucleotide sequence ID" value="NZ_CAAAHV010000018.1"/>
</dbReference>
<feature type="transmembrane region" description="Helical" evidence="6">
    <location>
        <begin position="42"/>
        <end position="65"/>
    </location>
</feature>
<dbReference type="OrthoDB" id="9804822at2"/>
<feature type="transmembrane region" description="Helical" evidence="6">
    <location>
        <begin position="6"/>
        <end position="30"/>
    </location>
</feature>
<dbReference type="Proteomes" id="UP000054735">
    <property type="component" value="Unassembled WGS sequence"/>
</dbReference>
<reference evidence="7 9" key="1">
    <citation type="submission" date="2015-11" db="EMBL/GenBank/DDBJ databases">
        <title>Genomic analysis of 38 Legionella species identifies large and diverse effector repertoires.</title>
        <authorList>
            <person name="Burstein D."/>
            <person name="Amaro F."/>
            <person name="Zusman T."/>
            <person name="Lifshitz Z."/>
            <person name="Cohen O."/>
            <person name="Gilbert J.A."/>
            <person name="Pupko T."/>
            <person name="Shuman H.A."/>
            <person name="Segal G."/>
        </authorList>
    </citation>
    <scope>NUCLEOTIDE SEQUENCE [LARGE SCALE GENOMIC DNA]</scope>
    <source>
        <strain evidence="7 9">CDC#1407-AL-14</strain>
    </source>
</reference>
<name>A0A378IHI9_9GAMM</name>
<evidence type="ECO:0000313" key="9">
    <source>
        <dbReference type="Proteomes" id="UP000054735"/>
    </source>
</evidence>
<evidence type="ECO:0000313" key="8">
    <source>
        <dbReference type="EMBL" id="STX31654.1"/>
    </source>
</evidence>
<sequence length="209" mass="23122">MFPDSAQFIFFLTATIILNLTPGNDVLYVASQSLNSFKHGAAATIGIGTGIALYAIASALGLSSILQESPFIFNLIKITGAFYLFYLAWKALGSQKKSLKTEKQTVSVWKSYQNGVLTNLLNPKVGIFFITFLPQFVDVERGSIWLQLLSLGCCFVISGTIINFVYAFLFAYLKERIFSSDAIQNLFNKLTALIFFALALKILSAQQHM</sequence>
<keyword evidence="9" id="KW-1185">Reference proteome</keyword>
<accession>A0A378IHI9</accession>
<dbReference type="AlphaFoldDB" id="A0A378IHI9"/>
<dbReference type="EMBL" id="LNXT01000040">
    <property type="protein sequence ID" value="KTC69391.1"/>
    <property type="molecule type" value="Genomic_DNA"/>
</dbReference>
<dbReference type="GO" id="GO:0005886">
    <property type="term" value="C:plasma membrane"/>
    <property type="evidence" value="ECO:0007669"/>
    <property type="project" value="UniProtKB-SubCell"/>
</dbReference>
<protein>
    <submittedName>
        <fullName evidence="8">LysE type translocator</fullName>
    </submittedName>
</protein>
<evidence type="ECO:0000313" key="10">
    <source>
        <dbReference type="Proteomes" id="UP000255066"/>
    </source>
</evidence>
<keyword evidence="3 6" id="KW-0812">Transmembrane</keyword>
<evidence type="ECO:0000313" key="7">
    <source>
        <dbReference type="EMBL" id="KTC69391.1"/>
    </source>
</evidence>
<dbReference type="STRING" id="28083.Lbir_2130"/>
<feature type="transmembrane region" description="Helical" evidence="6">
    <location>
        <begin position="185"/>
        <end position="203"/>
    </location>
</feature>
<feature type="transmembrane region" description="Helical" evidence="6">
    <location>
        <begin position="112"/>
        <end position="132"/>
    </location>
</feature>
<dbReference type="EMBL" id="UGNW01000001">
    <property type="protein sequence ID" value="STX31654.1"/>
    <property type="molecule type" value="Genomic_DNA"/>
</dbReference>
<dbReference type="PANTHER" id="PTHR30086">
    <property type="entry name" value="ARGININE EXPORTER PROTEIN ARGO"/>
    <property type="match status" value="1"/>
</dbReference>
<feature type="transmembrane region" description="Helical" evidence="6">
    <location>
        <begin position="71"/>
        <end position="92"/>
    </location>
</feature>
<dbReference type="PANTHER" id="PTHR30086:SF20">
    <property type="entry name" value="ARGININE EXPORTER PROTEIN ARGO-RELATED"/>
    <property type="match status" value="1"/>
</dbReference>
<evidence type="ECO:0000256" key="4">
    <source>
        <dbReference type="ARBA" id="ARBA00022989"/>
    </source>
</evidence>
<proteinExistence type="predicted"/>
<feature type="transmembrane region" description="Helical" evidence="6">
    <location>
        <begin position="144"/>
        <end position="173"/>
    </location>
</feature>
<evidence type="ECO:0000256" key="5">
    <source>
        <dbReference type="ARBA" id="ARBA00023136"/>
    </source>
</evidence>
<keyword evidence="4 6" id="KW-1133">Transmembrane helix</keyword>
<dbReference type="Pfam" id="PF01810">
    <property type="entry name" value="LysE"/>
    <property type="match status" value="1"/>
</dbReference>
<evidence type="ECO:0000256" key="3">
    <source>
        <dbReference type="ARBA" id="ARBA00022692"/>
    </source>
</evidence>
<gene>
    <name evidence="8" type="primary">rhtB</name>
    <name evidence="7" type="ORF">Lbir_2130</name>
    <name evidence="8" type="ORF">NCTC12437_01428</name>
</gene>
<reference evidence="8 10" key="2">
    <citation type="submission" date="2018-06" db="EMBL/GenBank/DDBJ databases">
        <authorList>
            <consortium name="Pathogen Informatics"/>
            <person name="Doyle S."/>
        </authorList>
    </citation>
    <scope>NUCLEOTIDE SEQUENCE [LARGE SCALE GENOMIC DNA]</scope>
    <source>
        <strain evidence="8 10">NCTC12437</strain>
    </source>
</reference>
<organism evidence="8 10">
    <name type="scientific">Legionella birminghamensis</name>
    <dbReference type="NCBI Taxonomy" id="28083"/>
    <lineage>
        <taxon>Bacteria</taxon>
        <taxon>Pseudomonadati</taxon>
        <taxon>Pseudomonadota</taxon>
        <taxon>Gammaproteobacteria</taxon>
        <taxon>Legionellales</taxon>
        <taxon>Legionellaceae</taxon>
        <taxon>Legionella</taxon>
    </lineage>
</organism>
<dbReference type="InterPro" id="IPR001123">
    <property type="entry name" value="LeuE-type"/>
</dbReference>